<dbReference type="RefSeq" id="WP_087030164.1">
    <property type="nucleotide sequence ID" value="NZ_FJNE01000001.1"/>
</dbReference>
<proteinExistence type="predicted"/>
<keyword evidence="3" id="KW-0378">Hydrolase</keyword>
<sequence length="252" mass="28685">MKAINLPRPFFFESGEKAVLLLHAYTGSANDMRLLGRELERNGYTVYAPNFTGHATERFEDILDLGSPEVWFADVMRAKEELLKRGYKNVAVFGLSMGGIMAARALETGAFVGGGSFNSPIFKMGESNVPKMFMYYARTFKKKMDTPNEVIEQELDAMKPKLANQLRNMDDFTDIIQNDLDKITVPYYIAQSGKDEMIDSDCGEMLAEHLRNTNVDYNWFPEATHVITIGKDRKEFELTVLDFLSRLNWNEG</sequence>
<dbReference type="InterPro" id="IPR022742">
    <property type="entry name" value="Hydrolase_4"/>
</dbReference>
<dbReference type="InterPro" id="IPR029058">
    <property type="entry name" value="AB_hydrolase_fold"/>
</dbReference>
<gene>
    <name evidence="3" type="ORF">Tpal_221</name>
</gene>
<dbReference type="PANTHER" id="PTHR11614">
    <property type="entry name" value="PHOSPHOLIPASE-RELATED"/>
    <property type="match status" value="1"/>
</dbReference>
<reference evidence="3 4" key="1">
    <citation type="submission" date="2016-02" db="EMBL/GenBank/DDBJ databases">
        <authorList>
            <person name="Wen L."/>
            <person name="He K."/>
            <person name="Yang H."/>
        </authorList>
    </citation>
    <scope>NUCLEOTIDE SEQUENCE [LARGE SCALE GENOMIC DNA]</scope>
    <source>
        <strain evidence="3">Trichococcus palustris</strain>
    </source>
</reference>
<evidence type="ECO:0000313" key="4">
    <source>
        <dbReference type="Proteomes" id="UP000242754"/>
    </source>
</evidence>
<dbReference type="AlphaFoldDB" id="A0A143Y4Q9"/>
<dbReference type="InterPro" id="IPR051044">
    <property type="entry name" value="MAG_DAG_Lipase"/>
</dbReference>
<dbReference type="SUPFAM" id="SSF53474">
    <property type="entry name" value="alpha/beta-Hydrolases"/>
    <property type="match status" value="1"/>
</dbReference>
<dbReference type="PIRSF" id="PIRSF017388">
    <property type="entry name" value="Esterase_lipase"/>
    <property type="match status" value="1"/>
</dbReference>
<evidence type="ECO:0000256" key="1">
    <source>
        <dbReference type="PIRSR" id="PIRSR017388-1"/>
    </source>
</evidence>
<dbReference type="Gene3D" id="3.40.50.1820">
    <property type="entry name" value="alpha/beta hydrolase"/>
    <property type="match status" value="1"/>
</dbReference>
<feature type="active site" description="Charge relay system" evidence="1">
    <location>
        <position position="225"/>
    </location>
</feature>
<keyword evidence="4" id="KW-1185">Reference proteome</keyword>
<evidence type="ECO:0000259" key="2">
    <source>
        <dbReference type="Pfam" id="PF12146"/>
    </source>
</evidence>
<dbReference type="OrthoDB" id="9800213at2"/>
<organism evidence="3 4">
    <name type="scientific">Trichococcus palustris</name>
    <dbReference type="NCBI Taxonomy" id="140314"/>
    <lineage>
        <taxon>Bacteria</taxon>
        <taxon>Bacillati</taxon>
        <taxon>Bacillota</taxon>
        <taxon>Bacilli</taxon>
        <taxon>Lactobacillales</taxon>
        <taxon>Carnobacteriaceae</taxon>
        <taxon>Trichococcus</taxon>
    </lineage>
</organism>
<dbReference type="EMBL" id="FJNE01000001">
    <property type="protein sequence ID" value="CZQ81616.1"/>
    <property type="molecule type" value="Genomic_DNA"/>
</dbReference>
<feature type="active site" description="Charge relay system" evidence="1">
    <location>
        <position position="195"/>
    </location>
</feature>
<dbReference type="Proteomes" id="UP000242754">
    <property type="component" value="Unassembled WGS sequence"/>
</dbReference>
<name>A0A143Y4Q9_9LACT</name>
<accession>A0A143Y4Q9</accession>
<dbReference type="GO" id="GO:0052689">
    <property type="term" value="F:carboxylic ester hydrolase activity"/>
    <property type="evidence" value="ECO:0007669"/>
    <property type="project" value="InterPro"/>
</dbReference>
<dbReference type="STRING" id="140314.SAMN04488076_10270"/>
<evidence type="ECO:0000313" key="3">
    <source>
        <dbReference type="EMBL" id="CZQ81616.1"/>
    </source>
</evidence>
<feature type="domain" description="Serine aminopeptidase S33" evidence="2">
    <location>
        <begin position="16"/>
        <end position="228"/>
    </location>
</feature>
<dbReference type="InterPro" id="IPR012354">
    <property type="entry name" value="Esterase_lipase"/>
</dbReference>
<protein>
    <submittedName>
        <fullName evidence="3">Alpha/beta hydrolase fold-1</fullName>
    </submittedName>
</protein>
<dbReference type="Pfam" id="PF12146">
    <property type="entry name" value="Hydrolase_4"/>
    <property type="match status" value="1"/>
</dbReference>
<feature type="active site" description="Nucleophile" evidence="1">
    <location>
        <position position="96"/>
    </location>
</feature>